<sequence length="723" mass="81690">MSAYRRLLLEHVKPRTTATAQLLCRNAKVAEVSAVDENSFVDVLLKALSSLNVVAFDSAMRQTTATSASHAFVRLRHALTPEAIHDLAEETIAYTKDVNDKVAALKDGEHTYENTLLPFAEEDKLLTPLATSFDFPQHTSANKALRDASSAADTKVSAFNVETSMRKDVFASIQKYAAKKEVLAAEDQRLLDRLIRDFKRNGLDLSEEKQARITAIKKEMSELGIQFSKNLGEENTKLHFTKEELDGMPDDFLEKLSKTEDGKFIVGLKYTEAPPVLKLCHVDTTRQAMEKAFNSRCKDTNTEILEKLVKLRQEQATILGFPNHASYILDVRMAKSPETVQSFLKDLNKKLQPLLDSDLAELLALKKRTKEARGEPFDGKLNQWDMGYYLNLIEKEKYQVDHEEIKRYFPIHIVTKGLFEIYQRLLSLKFRQVEDAEVWHEDVKMYAVHNSSDDSLVGYFYMDLHPRDGKYGHAAVFGLQPQAEGQLPVCALVANFSKPTATTPSLLLHSEVVTYFHEFGHVFHQLCSKVKHARFAGTAVERDFVECPSQMLENWCWEGETLNMLAGHIDDPTRKLPSDLLERLIKSKNANSGYTENRQLLFGLFDQAIHSGTGEDIRQVWPKMQQEIMGVPTTEGTYFPAAFGHLAGGYDAQYYGYMWSQVYATDMFYANFKEGNKLLDPTAGAAYRNEILAAGGSRDAIESLRLFLGREPSQDAFLKSKGL</sequence>
<evidence type="ECO:0000256" key="8">
    <source>
        <dbReference type="ARBA" id="ARBA00023049"/>
    </source>
</evidence>
<evidence type="ECO:0000313" key="12">
    <source>
        <dbReference type="Proteomes" id="UP000193642"/>
    </source>
</evidence>
<keyword evidence="7 9" id="KW-0862">Zinc</keyword>
<organism evidence="11 12">
    <name type="scientific">Rhizoclosmatium globosum</name>
    <dbReference type="NCBI Taxonomy" id="329046"/>
    <lineage>
        <taxon>Eukaryota</taxon>
        <taxon>Fungi</taxon>
        <taxon>Fungi incertae sedis</taxon>
        <taxon>Chytridiomycota</taxon>
        <taxon>Chytridiomycota incertae sedis</taxon>
        <taxon>Chytridiomycetes</taxon>
        <taxon>Chytridiales</taxon>
        <taxon>Chytriomycetaceae</taxon>
        <taxon>Rhizoclosmatium</taxon>
    </lineage>
</organism>
<keyword evidence="4 9" id="KW-0645">Protease</keyword>
<dbReference type="FunFam" id="1.20.1050.40:FF:000001">
    <property type="entry name" value="Thimet oligopeptidase 1"/>
    <property type="match status" value="1"/>
</dbReference>
<dbReference type="GO" id="GO:0046872">
    <property type="term" value="F:metal ion binding"/>
    <property type="evidence" value="ECO:0007669"/>
    <property type="project" value="UniProtKB-UniRule"/>
</dbReference>
<dbReference type="Gene3D" id="3.40.390.10">
    <property type="entry name" value="Collagenase (Catalytic Domain)"/>
    <property type="match status" value="1"/>
</dbReference>
<evidence type="ECO:0000256" key="5">
    <source>
        <dbReference type="ARBA" id="ARBA00022723"/>
    </source>
</evidence>
<dbReference type="STRING" id="329046.A0A1Y2CPJ7"/>
<evidence type="ECO:0000313" key="11">
    <source>
        <dbReference type="EMBL" id="ORY48950.1"/>
    </source>
</evidence>
<keyword evidence="3" id="KW-0963">Cytoplasm</keyword>
<dbReference type="InterPro" id="IPR001567">
    <property type="entry name" value="Pept_M3A_M3B_dom"/>
</dbReference>
<evidence type="ECO:0000256" key="1">
    <source>
        <dbReference type="ARBA" id="ARBA00004496"/>
    </source>
</evidence>
<dbReference type="InterPro" id="IPR024077">
    <property type="entry name" value="Neurolysin/TOP_dom2"/>
</dbReference>
<dbReference type="SUPFAM" id="SSF55486">
    <property type="entry name" value="Metalloproteases ('zincins'), catalytic domain"/>
    <property type="match status" value="1"/>
</dbReference>
<dbReference type="GO" id="GO:0005758">
    <property type="term" value="C:mitochondrial intermembrane space"/>
    <property type="evidence" value="ECO:0007669"/>
    <property type="project" value="TreeGrafter"/>
</dbReference>
<dbReference type="InterPro" id="IPR045090">
    <property type="entry name" value="Pept_M3A_M3B"/>
</dbReference>
<dbReference type="PANTHER" id="PTHR11804">
    <property type="entry name" value="PROTEASE M3 THIMET OLIGOPEPTIDASE-RELATED"/>
    <property type="match status" value="1"/>
</dbReference>
<comment type="similarity">
    <text evidence="2 9">Belongs to the peptidase M3 family.</text>
</comment>
<feature type="domain" description="Peptidase M3A/M3B catalytic" evidence="10">
    <location>
        <begin position="277"/>
        <end position="722"/>
    </location>
</feature>
<evidence type="ECO:0000256" key="4">
    <source>
        <dbReference type="ARBA" id="ARBA00022670"/>
    </source>
</evidence>
<dbReference type="OrthoDB" id="534666at2759"/>
<evidence type="ECO:0000256" key="3">
    <source>
        <dbReference type="ARBA" id="ARBA00022490"/>
    </source>
</evidence>
<dbReference type="EMBL" id="MCGO01000010">
    <property type="protein sequence ID" value="ORY48950.1"/>
    <property type="molecule type" value="Genomic_DNA"/>
</dbReference>
<keyword evidence="8 9" id="KW-0482">Metalloprotease</keyword>
<dbReference type="CDD" id="cd06455">
    <property type="entry name" value="M3A_TOP"/>
    <property type="match status" value="1"/>
</dbReference>
<gene>
    <name evidence="11" type="ORF">BCR33DRAFT_677255</name>
</gene>
<comment type="cofactor">
    <cofactor evidence="9">
        <name>Zn(2+)</name>
        <dbReference type="ChEBI" id="CHEBI:29105"/>
    </cofactor>
    <text evidence="9">Binds 1 zinc ion.</text>
</comment>
<dbReference type="GO" id="GO:0004222">
    <property type="term" value="F:metalloendopeptidase activity"/>
    <property type="evidence" value="ECO:0007669"/>
    <property type="project" value="InterPro"/>
</dbReference>
<dbReference type="Gene3D" id="1.10.1370.10">
    <property type="entry name" value="Neurolysin, domain 3"/>
    <property type="match status" value="1"/>
</dbReference>
<dbReference type="AlphaFoldDB" id="A0A1Y2CPJ7"/>
<evidence type="ECO:0000259" key="10">
    <source>
        <dbReference type="Pfam" id="PF01432"/>
    </source>
</evidence>
<comment type="caution">
    <text evidence="11">The sequence shown here is derived from an EMBL/GenBank/DDBJ whole genome shotgun (WGS) entry which is preliminary data.</text>
</comment>
<dbReference type="Pfam" id="PF01432">
    <property type="entry name" value="Peptidase_M3"/>
    <property type="match status" value="1"/>
</dbReference>
<keyword evidence="12" id="KW-1185">Reference proteome</keyword>
<evidence type="ECO:0000256" key="6">
    <source>
        <dbReference type="ARBA" id="ARBA00022801"/>
    </source>
</evidence>
<dbReference type="InterPro" id="IPR024079">
    <property type="entry name" value="MetalloPept_cat_dom_sf"/>
</dbReference>
<keyword evidence="5 9" id="KW-0479">Metal-binding</keyword>
<keyword evidence="6 9" id="KW-0378">Hydrolase</keyword>
<comment type="subcellular location">
    <subcellularLocation>
        <location evidence="1">Cytoplasm</location>
    </subcellularLocation>
</comment>
<protein>
    <submittedName>
        <fullName evidence="11">Zincin</fullName>
    </submittedName>
</protein>
<proteinExistence type="inferred from homology"/>
<dbReference type="Gene3D" id="1.20.1050.40">
    <property type="entry name" value="Endopeptidase. Chain P, domain 1"/>
    <property type="match status" value="1"/>
</dbReference>
<dbReference type="Proteomes" id="UP000193642">
    <property type="component" value="Unassembled WGS sequence"/>
</dbReference>
<dbReference type="PANTHER" id="PTHR11804:SF84">
    <property type="entry name" value="SACCHAROLYSIN"/>
    <property type="match status" value="1"/>
</dbReference>
<evidence type="ECO:0000256" key="9">
    <source>
        <dbReference type="RuleBase" id="RU003435"/>
    </source>
</evidence>
<dbReference type="FunFam" id="3.40.390.10:FF:000006">
    <property type="entry name" value="Thimet oligopeptidase 1"/>
    <property type="match status" value="1"/>
</dbReference>
<evidence type="ECO:0000256" key="7">
    <source>
        <dbReference type="ARBA" id="ARBA00022833"/>
    </source>
</evidence>
<name>A0A1Y2CPJ7_9FUNG</name>
<dbReference type="InterPro" id="IPR024080">
    <property type="entry name" value="Neurolysin/TOP_N"/>
</dbReference>
<dbReference type="GO" id="GO:0006518">
    <property type="term" value="P:peptide metabolic process"/>
    <property type="evidence" value="ECO:0007669"/>
    <property type="project" value="TreeGrafter"/>
</dbReference>
<accession>A0A1Y2CPJ7</accession>
<dbReference type="GO" id="GO:0006508">
    <property type="term" value="P:proteolysis"/>
    <property type="evidence" value="ECO:0007669"/>
    <property type="project" value="UniProtKB-KW"/>
</dbReference>
<evidence type="ECO:0000256" key="2">
    <source>
        <dbReference type="ARBA" id="ARBA00006040"/>
    </source>
</evidence>
<reference evidence="11 12" key="1">
    <citation type="submission" date="2016-07" db="EMBL/GenBank/DDBJ databases">
        <title>Pervasive Adenine N6-methylation of Active Genes in Fungi.</title>
        <authorList>
            <consortium name="DOE Joint Genome Institute"/>
            <person name="Mondo S.J."/>
            <person name="Dannebaum R.O."/>
            <person name="Kuo R.C."/>
            <person name="Labutti K."/>
            <person name="Haridas S."/>
            <person name="Kuo A."/>
            <person name="Salamov A."/>
            <person name="Ahrendt S.R."/>
            <person name="Lipzen A."/>
            <person name="Sullivan W."/>
            <person name="Andreopoulos W.B."/>
            <person name="Clum A."/>
            <person name="Lindquist E."/>
            <person name="Daum C."/>
            <person name="Ramamoorthy G.K."/>
            <person name="Gryganskyi A."/>
            <person name="Culley D."/>
            <person name="Magnuson J.K."/>
            <person name="James T.Y."/>
            <person name="O'Malley M.A."/>
            <person name="Stajich J.E."/>
            <person name="Spatafora J.W."/>
            <person name="Visel A."/>
            <person name="Grigoriev I.V."/>
        </authorList>
    </citation>
    <scope>NUCLEOTIDE SEQUENCE [LARGE SCALE GENOMIC DNA]</scope>
    <source>
        <strain evidence="11 12">JEL800</strain>
    </source>
</reference>